<dbReference type="EMBL" id="AEYJ02001178">
    <property type="protein sequence ID" value="KFH04177.1"/>
    <property type="molecule type" value="Genomic_DNA"/>
</dbReference>
<dbReference type="GO" id="GO:0016301">
    <property type="term" value="F:kinase activity"/>
    <property type="evidence" value="ECO:0007669"/>
    <property type="project" value="UniProtKB-KW"/>
</dbReference>
<dbReference type="AlphaFoldDB" id="A0A086PUZ5"/>
<evidence type="ECO:0000313" key="1">
    <source>
        <dbReference type="EMBL" id="KFH04177.1"/>
    </source>
</evidence>
<proteinExistence type="predicted"/>
<name>A0A086PUZ5_TOXGO</name>
<accession>A0A086PUZ5</accession>
<keyword evidence="1" id="KW-0418">Kinase</keyword>
<organism evidence="1 2">
    <name type="scientific">Toxoplasma gondii VAND</name>
    <dbReference type="NCBI Taxonomy" id="933077"/>
    <lineage>
        <taxon>Eukaryota</taxon>
        <taxon>Sar</taxon>
        <taxon>Alveolata</taxon>
        <taxon>Apicomplexa</taxon>
        <taxon>Conoidasida</taxon>
        <taxon>Coccidia</taxon>
        <taxon>Eucoccidiorida</taxon>
        <taxon>Eimeriorina</taxon>
        <taxon>Sarcocystidae</taxon>
        <taxon>Toxoplasma</taxon>
    </lineage>
</organism>
<protein>
    <submittedName>
        <fullName evidence="1">Putative diacylglycerol kinase</fullName>
    </submittedName>
</protein>
<dbReference type="VEuPathDB" id="ToxoDB:TGVAND_437370"/>
<evidence type="ECO:0000313" key="2">
    <source>
        <dbReference type="Proteomes" id="UP000028840"/>
    </source>
</evidence>
<sequence>GRDIQLVLPQEIPLQIDGEPTMLQAETTMHITWHGETPVLLASDKSAQTQTLAAVQQIYCIDMFLIPSQVLATAYSRGLLSDYQFAQLANEFQKRF</sequence>
<reference evidence="1 2" key="1">
    <citation type="submission" date="2014-08" db="EMBL/GenBank/DDBJ databases">
        <authorList>
            <person name="Sibley D."/>
            <person name="Venepally P."/>
            <person name="Karamycheva S."/>
            <person name="Hadjithomas M."/>
            <person name="Khan A."/>
            <person name="Brunk B."/>
            <person name="Roos D."/>
            <person name="Caler E."/>
            <person name="Lorenzi H."/>
        </authorList>
    </citation>
    <scope>NUCLEOTIDE SEQUENCE [LARGE SCALE GENOMIC DNA]</scope>
    <source>
        <strain evidence="1 2">VAND</strain>
    </source>
</reference>
<dbReference type="Proteomes" id="UP000028840">
    <property type="component" value="Unassembled WGS sequence"/>
</dbReference>
<gene>
    <name evidence="1" type="ORF">TGVAND_437370</name>
</gene>
<comment type="caution">
    <text evidence="1">The sequence shown here is derived from an EMBL/GenBank/DDBJ whole genome shotgun (WGS) entry which is preliminary data.</text>
</comment>
<reference evidence="1 2" key="2">
    <citation type="journal article" date="2015" name="Eukaryot. Cell">
        <title>Genetic mapping reveals that sinefungin resistance in Toxoplasma gondii is controlled by a putative amino acid transporter locus that can be used as a negative selectable marker.</title>
        <authorList>
            <person name="Behnke M.S."/>
            <person name="Khan A."/>
            <person name="Sibley L.D."/>
        </authorList>
    </citation>
    <scope>NUCLEOTIDE SEQUENCE [LARGE SCALE GENOMIC DNA]</scope>
    <source>
        <strain evidence="1 2">VAND</strain>
    </source>
</reference>
<feature type="non-terminal residue" evidence="1">
    <location>
        <position position="1"/>
    </location>
</feature>
<keyword evidence="1" id="KW-0808">Transferase</keyword>